<keyword evidence="1 2" id="KW-0732">Signal</keyword>
<feature type="signal peptide" evidence="2">
    <location>
        <begin position="1"/>
        <end position="21"/>
    </location>
</feature>
<dbReference type="EMBL" id="FPBK01000003">
    <property type="protein sequence ID" value="SFU41792.1"/>
    <property type="molecule type" value="Genomic_DNA"/>
</dbReference>
<evidence type="ECO:0000259" key="3">
    <source>
        <dbReference type="Pfam" id="PF18962"/>
    </source>
</evidence>
<sequence length="420" mass="45964">MYMKKLLLSLCGLACAPLMHAQIANQGYDLMACDTAPNDGMAVFDLSENSLTILGTQAQEDYAVTYYTTQTEADAGVNSIVNPMMYTNMVNPQTIYARVTSYANGAYATSSFDITVYEVPIINTPTPLEACDDDLDGFAMFNLEAKIPEIVVMPPDAQVLFYYSEADAMAEINTLVPATAFLNMTPYTQTVYVNVKNPISGCYSITTLDLIALDCTDTDADGVLDSAEDLNGNGNLEDDDTDLDNIPNYMDADDDGDWVPTLVEVTLTTGLVQDLHHTVIDTDGDLIENYLDNDDDNDTILTIYEDYNGNGDPTDDDTDENGVPDYLQYEVATMNVVAVSKTSVRIYPNPATEVLYIENLSAQATITVVDLQGRTIHLNVMGDATTGYRLPIAVLNTGVYTLYIQDEDHTSSIQFVKTSH</sequence>
<organism evidence="4 5">
    <name type="scientific">Pustulibacterium marinum</name>
    <dbReference type="NCBI Taxonomy" id="1224947"/>
    <lineage>
        <taxon>Bacteria</taxon>
        <taxon>Pseudomonadati</taxon>
        <taxon>Bacteroidota</taxon>
        <taxon>Flavobacteriia</taxon>
        <taxon>Flavobacteriales</taxon>
        <taxon>Flavobacteriaceae</taxon>
        <taxon>Pustulibacterium</taxon>
    </lineage>
</organism>
<feature type="domain" description="Secretion system C-terminal sorting" evidence="3">
    <location>
        <begin position="346"/>
        <end position="411"/>
    </location>
</feature>
<proteinExistence type="predicted"/>
<dbReference type="AlphaFoldDB" id="A0A1I7FZZ6"/>
<dbReference type="Pfam" id="PF18962">
    <property type="entry name" value="Por_Secre_tail"/>
    <property type="match status" value="1"/>
</dbReference>
<evidence type="ECO:0000256" key="2">
    <source>
        <dbReference type="SAM" id="SignalP"/>
    </source>
</evidence>
<evidence type="ECO:0000256" key="1">
    <source>
        <dbReference type="ARBA" id="ARBA00022729"/>
    </source>
</evidence>
<dbReference type="NCBIfam" id="TIGR04183">
    <property type="entry name" value="Por_Secre_tail"/>
    <property type="match status" value="1"/>
</dbReference>
<dbReference type="InterPro" id="IPR026444">
    <property type="entry name" value="Secre_tail"/>
</dbReference>
<dbReference type="Proteomes" id="UP000199138">
    <property type="component" value="Unassembled WGS sequence"/>
</dbReference>
<feature type="chain" id="PRO_5011717231" evidence="2">
    <location>
        <begin position="22"/>
        <end position="420"/>
    </location>
</feature>
<dbReference type="STRING" id="1224947.SAMN05216480_10312"/>
<keyword evidence="5" id="KW-1185">Reference proteome</keyword>
<protein>
    <submittedName>
        <fullName evidence="4">Por secretion system C-terminal sorting domain-containing protein</fullName>
    </submittedName>
</protein>
<reference evidence="4 5" key="1">
    <citation type="submission" date="2016-10" db="EMBL/GenBank/DDBJ databases">
        <authorList>
            <person name="de Groot N.N."/>
        </authorList>
    </citation>
    <scope>NUCLEOTIDE SEQUENCE [LARGE SCALE GENOMIC DNA]</scope>
    <source>
        <strain evidence="4 5">CGMCC 1.12333</strain>
    </source>
</reference>
<evidence type="ECO:0000313" key="5">
    <source>
        <dbReference type="Proteomes" id="UP000199138"/>
    </source>
</evidence>
<accession>A0A1I7FZZ6</accession>
<dbReference type="OrthoDB" id="9765926at2"/>
<name>A0A1I7FZZ6_9FLAO</name>
<evidence type="ECO:0000313" key="4">
    <source>
        <dbReference type="EMBL" id="SFU41792.1"/>
    </source>
</evidence>
<gene>
    <name evidence="4" type="ORF">SAMN05216480_10312</name>
</gene>